<dbReference type="Proteomes" id="UP000273626">
    <property type="component" value="Unassembled WGS sequence"/>
</dbReference>
<dbReference type="SUPFAM" id="SSF53041">
    <property type="entry name" value="Resolvase-like"/>
    <property type="match status" value="1"/>
</dbReference>
<dbReference type="GeneID" id="51371786"/>
<dbReference type="RefSeq" id="WP_244314583.1">
    <property type="nucleotide sequence ID" value="NZ_CP044426.1"/>
</dbReference>
<dbReference type="InterPro" id="IPR025827">
    <property type="entry name" value="Zn_ribbon_recom_dom"/>
</dbReference>
<proteinExistence type="predicted"/>
<dbReference type="Pfam" id="PF00239">
    <property type="entry name" value="Resolvase"/>
    <property type="match status" value="1"/>
</dbReference>
<protein>
    <submittedName>
        <fullName evidence="3">DNA invertase Pin-like site-specific DNA recombinase</fullName>
    </submittedName>
</protein>
<dbReference type="PANTHER" id="PTHR30461">
    <property type="entry name" value="DNA-INVERTASE FROM LAMBDOID PROPHAGE"/>
    <property type="match status" value="1"/>
</dbReference>
<dbReference type="InterPro" id="IPR006119">
    <property type="entry name" value="Resolv_N"/>
</dbReference>
<dbReference type="Gene3D" id="3.40.50.1390">
    <property type="entry name" value="Resolvase, N-terminal catalytic domain"/>
    <property type="match status" value="1"/>
</dbReference>
<dbReference type="PROSITE" id="PS51736">
    <property type="entry name" value="RECOMBINASES_3"/>
    <property type="match status" value="1"/>
</dbReference>
<evidence type="ECO:0000259" key="1">
    <source>
        <dbReference type="PROSITE" id="PS51736"/>
    </source>
</evidence>
<comment type="caution">
    <text evidence="3">The sequence shown here is derived from an EMBL/GenBank/DDBJ whole genome shotgun (WGS) entry which is preliminary data.</text>
</comment>
<name>A0ABX9SH13_PARPN</name>
<dbReference type="PROSITE" id="PS51737">
    <property type="entry name" value="RECOMBINASE_DNA_BIND"/>
    <property type="match status" value="1"/>
</dbReference>
<organism evidence="3 4">
    <name type="scientific">Paracoccus pantotrophus</name>
    <name type="common">Thiosphaera pantotropha</name>
    <dbReference type="NCBI Taxonomy" id="82367"/>
    <lineage>
        <taxon>Bacteria</taxon>
        <taxon>Pseudomonadati</taxon>
        <taxon>Pseudomonadota</taxon>
        <taxon>Alphaproteobacteria</taxon>
        <taxon>Rhodobacterales</taxon>
        <taxon>Paracoccaceae</taxon>
        <taxon>Paracoccus</taxon>
    </lineage>
</organism>
<dbReference type="PANTHER" id="PTHR30461:SF23">
    <property type="entry name" value="DNA RECOMBINASE-RELATED"/>
    <property type="match status" value="1"/>
</dbReference>
<feature type="domain" description="Resolvase/invertase-type recombinase catalytic" evidence="1">
    <location>
        <begin position="4"/>
        <end position="155"/>
    </location>
</feature>
<reference evidence="3" key="1">
    <citation type="submission" date="2018-10" db="EMBL/GenBank/DDBJ databases">
        <title>Genomic Encyclopedia of Archaeal and Bacterial Type Strains, Phase II (KMG-II): from individual species to whole genera.</title>
        <authorList>
            <person name="Goeker M."/>
        </authorList>
    </citation>
    <scope>NUCLEOTIDE SEQUENCE [LARGE SCALE GENOMIC DNA]</scope>
    <source>
        <strain evidence="3">DSM 2944</strain>
    </source>
</reference>
<dbReference type="EMBL" id="RBLI01000001">
    <property type="protein sequence ID" value="RKS52211.1"/>
    <property type="molecule type" value="Genomic_DNA"/>
</dbReference>
<dbReference type="Gene3D" id="3.90.1750.20">
    <property type="entry name" value="Putative Large Serine Recombinase, Chain B, Domain 2"/>
    <property type="match status" value="1"/>
</dbReference>
<dbReference type="Pfam" id="PF07508">
    <property type="entry name" value="Recombinase"/>
    <property type="match status" value="1"/>
</dbReference>
<gene>
    <name evidence="3" type="ORF">BDE18_1518</name>
</gene>
<dbReference type="InterPro" id="IPR038109">
    <property type="entry name" value="DNA_bind_recomb_sf"/>
</dbReference>
<feature type="domain" description="Recombinase" evidence="2">
    <location>
        <begin position="151"/>
        <end position="294"/>
    </location>
</feature>
<evidence type="ECO:0000313" key="3">
    <source>
        <dbReference type="EMBL" id="RKS52211.1"/>
    </source>
</evidence>
<dbReference type="InterPro" id="IPR050639">
    <property type="entry name" value="SSR_resolvase"/>
</dbReference>
<dbReference type="InterPro" id="IPR011109">
    <property type="entry name" value="DNA_bind_recombinase_dom"/>
</dbReference>
<dbReference type="CDD" id="cd00338">
    <property type="entry name" value="Ser_Recombinase"/>
    <property type="match status" value="1"/>
</dbReference>
<accession>A0ABX9SH13</accession>
<dbReference type="Pfam" id="PF13408">
    <property type="entry name" value="Zn_ribbon_recom"/>
    <property type="match status" value="1"/>
</dbReference>
<dbReference type="InterPro" id="IPR036162">
    <property type="entry name" value="Resolvase-like_N_sf"/>
</dbReference>
<sequence length="589" mass="65911">MTLRAVIYARYSSDLQSASSIEDQSRLCRERTARAGWQIVGSYEDAATSGASLMRPGIQRLQQDARERRFDVVISEVLDRLSRNQTDIAALYQNLTFAGVTIETLAEGRIDEMHIGLKGTMNALFLKDLAAKTRRGLRGRVEKGKSGGGNAFGYTVLRSLTEDGEIRRGDRQINEDEAAIVRRIFHAYAEGMSPNRIADQLNREGIPGPRGRAWDKSTIHGNPKRGTGILNNEIYVGCLVWNRQSFVKDPATGKRQARPNPEAEWIVTEVPELRIIDQSLWDRVKNRQEGRKIEQTDREAWERRKPRFLLTGLVKCGCCGGGFSTIGKDRFGCSNSRNKGKSVCTNRTGITRQDLEGRILTILSERLMDPELVKVFAEEYIAERNRLAAAHVDDRAVKEKELAKVIKEQDALVNALLSGLPPERIKAKMEQLETRQKQIEKDLATAPAANATLRIHPKMAETYHDRIRAMIAALSVPDHESEAREAIRALIEKIVATPVPTKGKRMRLELVLHGDLAGILALSLNADRLTGQKKTSCEQEVVESAGFLVAGGAQLPRPTLTRSHCIERDNSLSATLRKRKNQTRTWEEP</sequence>
<dbReference type="SMART" id="SM00857">
    <property type="entry name" value="Resolvase"/>
    <property type="match status" value="1"/>
</dbReference>
<evidence type="ECO:0000259" key="2">
    <source>
        <dbReference type="PROSITE" id="PS51737"/>
    </source>
</evidence>
<keyword evidence="4" id="KW-1185">Reference proteome</keyword>
<evidence type="ECO:0000313" key="4">
    <source>
        <dbReference type="Proteomes" id="UP000273626"/>
    </source>
</evidence>